<evidence type="ECO:0000313" key="3">
    <source>
        <dbReference type="EMBL" id="TDU32267.1"/>
    </source>
</evidence>
<dbReference type="AlphaFoldDB" id="A0A4R7PDU2"/>
<sequence>MALTEQARSLLFAAVAIFDTEFPSSLTVLSSLGDRGVPVHVYSTGRFPPGRWSPYCAGTGRCPDPVDFAAFQAWLQQKLRSGEITRVAPTSDLLAYHCAVLRDDFPPEVRDTIHTVEEIETVLIKSRFNRRCDELGIDVPRTWYPESLEDAAELAEELPYPVIIKPRSHLGIGMAYRGSVVDSREQFLRDFRPCDAVPGQEPLMVRYPELRWPMVQQFLPAAGRTVHSLCGLRDRRTGIVADAAVRKTEQFPPGIGIGTCFVSELDARSLAEGRRIAGGFVRHGLFEVEMLVDGDRRLAIDLNPRAYQMISCDVARGNDLPWLWYRGTLGESLPVQAAPRNDIQWRRKVPFHVGHLTRVISGPDRGVKWRQYREQLRRPSVGATQGTHWWVRLACEVSWLRHPRSLMRPFWRQRA</sequence>
<dbReference type="OrthoDB" id="5483448at2"/>
<feature type="domain" description="ATP-grasp" evidence="2">
    <location>
        <begin position="129"/>
        <end position="329"/>
    </location>
</feature>
<dbReference type="RefSeq" id="WP_133880782.1">
    <property type="nucleotide sequence ID" value="NZ_MWIN01000001.1"/>
</dbReference>
<dbReference type="SUPFAM" id="SSF56059">
    <property type="entry name" value="Glutathione synthetase ATP-binding domain-like"/>
    <property type="match status" value="1"/>
</dbReference>
<keyword evidence="1" id="KW-0547">Nucleotide-binding</keyword>
<dbReference type="Proteomes" id="UP000295341">
    <property type="component" value="Unassembled WGS sequence"/>
</dbReference>
<dbReference type="Gene3D" id="3.30.470.20">
    <property type="entry name" value="ATP-grasp fold, B domain"/>
    <property type="match status" value="1"/>
</dbReference>
<evidence type="ECO:0000259" key="2">
    <source>
        <dbReference type="PROSITE" id="PS50975"/>
    </source>
</evidence>
<organism evidence="3 4">
    <name type="scientific">Panacagrimonas perspica</name>
    <dbReference type="NCBI Taxonomy" id="381431"/>
    <lineage>
        <taxon>Bacteria</taxon>
        <taxon>Pseudomonadati</taxon>
        <taxon>Pseudomonadota</taxon>
        <taxon>Gammaproteobacteria</taxon>
        <taxon>Nevskiales</taxon>
        <taxon>Nevskiaceae</taxon>
        <taxon>Panacagrimonas</taxon>
    </lineage>
</organism>
<dbReference type="GO" id="GO:0046872">
    <property type="term" value="F:metal ion binding"/>
    <property type="evidence" value="ECO:0007669"/>
    <property type="project" value="InterPro"/>
</dbReference>
<protein>
    <submittedName>
        <fullName evidence="3">Putative ATP-grasp superfamily ATP-dependent carboligase</fullName>
    </submittedName>
</protein>
<accession>A0A4R7PDU2</accession>
<dbReference type="EMBL" id="SOBT01000008">
    <property type="protein sequence ID" value="TDU32267.1"/>
    <property type="molecule type" value="Genomic_DNA"/>
</dbReference>
<dbReference type="Gene3D" id="3.30.1490.20">
    <property type="entry name" value="ATP-grasp fold, A domain"/>
    <property type="match status" value="1"/>
</dbReference>
<proteinExistence type="predicted"/>
<keyword evidence="1" id="KW-0067">ATP-binding</keyword>
<gene>
    <name evidence="3" type="ORF">DFR24_1658</name>
</gene>
<name>A0A4R7PDU2_9GAMM</name>
<keyword evidence="3" id="KW-0436">Ligase</keyword>
<dbReference type="PROSITE" id="PS50975">
    <property type="entry name" value="ATP_GRASP"/>
    <property type="match status" value="1"/>
</dbReference>
<comment type="caution">
    <text evidence="3">The sequence shown here is derived from an EMBL/GenBank/DDBJ whole genome shotgun (WGS) entry which is preliminary data.</text>
</comment>
<dbReference type="InterPro" id="IPR011761">
    <property type="entry name" value="ATP-grasp"/>
</dbReference>
<evidence type="ECO:0000256" key="1">
    <source>
        <dbReference type="PROSITE-ProRule" id="PRU00409"/>
    </source>
</evidence>
<reference evidence="3 4" key="1">
    <citation type="submission" date="2019-03" db="EMBL/GenBank/DDBJ databases">
        <title>Genomic Encyclopedia of Type Strains, Phase IV (KMG-IV): sequencing the most valuable type-strain genomes for metagenomic binning, comparative biology and taxonomic classification.</title>
        <authorList>
            <person name="Goeker M."/>
        </authorList>
    </citation>
    <scope>NUCLEOTIDE SEQUENCE [LARGE SCALE GENOMIC DNA]</scope>
    <source>
        <strain evidence="3 4">DSM 26377</strain>
    </source>
</reference>
<dbReference type="GO" id="GO:0005524">
    <property type="term" value="F:ATP binding"/>
    <property type="evidence" value="ECO:0007669"/>
    <property type="project" value="UniProtKB-UniRule"/>
</dbReference>
<keyword evidence="4" id="KW-1185">Reference proteome</keyword>
<dbReference type="GO" id="GO:0016874">
    <property type="term" value="F:ligase activity"/>
    <property type="evidence" value="ECO:0007669"/>
    <property type="project" value="UniProtKB-KW"/>
</dbReference>
<dbReference type="InterPro" id="IPR013815">
    <property type="entry name" value="ATP_grasp_subdomain_1"/>
</dbReference>
<evidence type="ECO:0000313" key="4">
    <source>
        <dbReference type="Proteomes" id="UP000295341"/>
    </source>
</evidence>